<protein>
    <submittedName>
        <fullName evidence="2">Uncharacterized protein</fullName>
    </submittedName>
</protein>
<sequence>MAAWLLACFLWSTTTWAALDKSIKSGPLEVPMELEPGYWRNASIGFYAVTMPKRKQHMMRFMKENQLQIQLVPGIPHFTLNGTELQASRQILSRYCEPIKAVALALGHRKALDTFLHSENAYGLIFEDDVILSESQTQEKSYGDRGIV</sequence>
<evidence type="ECO:0000313" key="2">
    <source>
        <dbReference type="EMBL" id="CAD9763923.1"/>
    </source>
</evidence>
<accession>A0A7S2TPS9</accession>
<evidence type="ECO:0000256" key="1">
    <source>
        <dbReference type="SAM" id="SignalP"/>
    </source>
</evidence>
<dbReference type="EMBL" id="HBHP01015978">
    <property type="protein sequence ID" value="CAD9763923.1"/>
    <property type="molecule type" value="Transcribed_RNA"/>
</dbReference>
<reference evidence="2" key="1">
    <citation type="submission" date="2021-01" db="EMBL/GenBank/DDBJ databases">
        <authorList>
            <person name="Corre E."/>
            <person name="Pelletier E."/>
            <person name="Niang G."/>
            <person name="Scheremetjew M."/>
            <person name="Finn R."/>
            <person name="Kale V."/>
            <person name="Holt S."/>
            <person name="Cochrane G."/>
            <person name="Meng A."/>
            <person name="Brown T."/>
            <person name="Cohen L."/>
        </authorList>
    </citation>
    <scope>NUCLEOTIDE SEQUENCE</scope>
    <source>
        <strain evidence="2">CCMP622</strain>
    </source>
</reference>
<dbReference type="AlphaFoldDB" id="A0A7S2TPS9"/>
<feature type="signal peptide" evidence="1">
    <location>
        <begin position="1"/>
        <end position="17"/>
    </location>
</feature>
<organism evidence="2">
    <name type="scientific">Lotharella oceanica</name>
    <dbReference type="NCBI Taxonomy" id="641309"/>
    <lineage>
        <taxon>Eukaryota</taxon>
        <taxon>Sar</taxon>
        <taxon>Rhizaria</taxon>
        <taxon>Cercozoa</taxon>
        <taxon>Chlorarachniophyceae</taxon>
        <taxon>Lotharella</taxon>
    </lineage>
</organism>
<name>A0A7S2TPS9_9EUKA</name>
<proteinExistence type="predicted"/>
<feature type="chain" id="PRO_5031109847" evidence="1">
    <location>
        <begin position="18"/>
        <end position="148"/>
    </location>
</feature>
<keyword evidence="1" id="KW-0732">Signal</keyword>
<gene>
    <name evidence="2" type="ORF">LSP00402_LOCUS9909</name>
</gene>